<dbReference type="InterPro" id="IPR014215">
    <property type="entry name" value="Dipicolinic_acid_synth_A"/>
</dbReference>
<dbReference type="Proteomes" id="UP000184196">
    <property type="component" value="Unassembled WGS sequence"/>
</dbReference>
<dbReference type="OrthoDB" id="8840764at2"/>
<dbReference type="Pfam" id="PF16924">
    <property type="entry name" value="DpaA_N"/>
    <property type="match status" value="1"/>
</dbReference>
<dbReference type="EMBL" id="FQUW01000007">
    <property type="protein sequence ID" value="SHE58056.1"/>
    <property type="molecule type" value="Genomic_DNA"/>
</dbReference>
<dbReference type="NCBIfam" id="NF006162">
    <property type="entry name" value="PRK08306.1"/>
    <property type="match status" value="1"/>
</dbReference>
<evidence type="ECO:0000259" key="1">
    <source>
        <dbReference type="Pfam" id="PF02826"/>
    </source>
</evidence>
<dbReference type="Gene3D" id="3.40.50.720">
    <property type="entry name" value="NAD(P)-binding Rossmann-like Domain"/>
    <property type="match status" value="1"/>
</dbReference>
<evidence type="ECO:0000259" key="2">
    <source>
        <dbReference type="Pfam" id="PF16924"/>
    </source>
</evidence>
<dbReference type="SUPFAM" id="SSF51735">
    <property type="entry name" value="NAD(P)-binding Rossmann-fold domains"/>
    <property type="match status" value="1"/>
</dbReference>
<dbReference type="RefSeq" id="WP_073162984.1">
    <property type="nucleotide sequence ID" value="NZ_FQUW01000007.1"/>
</dbReference>
<dbReference type="Pfam" id="PF02826">
    <property type="entry name" value="2-Hacid_dh_C"/>
    <property type="match status" value="1"/>
</dbReference>
<evidence type="ECO:0000313" key="3">
    <source>
        <dbReference type="EMBL" id="SHE58056.1"/>
    </source>
</evidence>
<evidence type="ECO:0000313" key="4">
    <source>
        <dbReference type="Proteomes" id="UP000184196"/>
    </source>
</evidence>
<dbReference type="NCBIfam" id="TIGR02853">
    <property type="entry name" value="spore_dpaA"/>
    <property type="match status" value="1"/>
</dbReference>
<dbReference type="InterPro" id="IPR006140">
    <property type="entry name" value="D-isomer_DH_NAD-bd"/>
</dbReference>
<sequence>MQPDLSGVTVAVLGGDAREKILVERLAASGANLKVVGLPVAGEKIVSCHEIARALVGANALILPVPGIDDGGRIHSKYLEQPLILLEEHLTLLVPGSPVLVGMARPKLKEMVARANLRLIELMDMDEVAILNSIPSAEGAIQVAMERLPITIHGSNSVVLGFGRTGITLARMLHALGARTVVVARNPAQRARAYEMGLVTADLAGLPEVVAEADVIFNTIPALVLDEQVLVRVRPGTLILDLASSPGGTDFEAARRLGITALLLPGLPGRVAPQTAGEILAKVVPRLLAEQLAL</sequence>
<accession>A0A1M4UMW1</accession>
<dbReference type="InterPro" id="IPR031629">
    <property type="entry name" value="DpaA_N"/>
</dbReference>
<dbReference type="InterPro" id="IPR036291">
    <property type="entry name" value="NAD(P)-bd_dom_sf"/>
</dbReference>
<feature type="domain" description="D-isomer specific 2-hydroxyacid dehydrogenase NAD-binding" evidence="1">
    <location>
        <begin position="148"/>
        <end position="222"/>
    </location>
</feature>
<organism evidence="3 4">
    <name type="scientific">Desulfofundulus australicus DSM 11792</name>
    <dbReference type="NCBI Taxonomy" id="1121425"/>
    <lineage>
        <taxon>Bacteria</taxon>
        <taxon>Bacillati</taxon>
        <taxon>Bacillota</taxon>
        <taxon>Clostridia</taxon>
        <taxon>Eubacteriales</taxon>
        <taxon>Peptococcaceae</taxon>
        <taxon>Desulfofundulus</taxon>
    </lineage>
</organism>
<dbReference type="GO" id="GO:0051287">
    <property type="term" value="F:NAD binding"/>
    <property type="evidence" value="ECO:0007669"/>
    <property type="project" value="InterPro"/>
</dbReference>
<feature type="domain" description="Dipicolinate synthase subunit A N-terminal" evidence="2">
    <location>
        <begin position="10"/>
        <end position="123"/>
    </location>
</feature>
<name>A0A1M4UMW1_9FIRM</name>
<dbReference type="AlphaFoldDB" id="A0A1M4UMW1"/>
<proteinExistence type="predicted"/>
<keyword evidence="4" id="KW-1185">Reference proteome</keyword>
<protein>
    <submittedName>
        <fullName evidence="3">Dipicolinate synthase subunit A</fullName>
    </submittedName>
</protein>
<reference evidence="4" key="1">
    <citation type="submission" date="2016-11" db="EMBL/GenBank/DDBJ databases">
        <authorList>
            <person name="Varghese N."/>
            <person name="Submissions S."/>
        </authorList>
    </citation>
    <scope>NUCLEOTIDE SEQUENCE [LARGE SCALE GENOMIC DNA]</scope>
    <source>
        <strain evidence="4">DSM 11792</strain>
    </source>
</reference>
<gene>
    <name evidence="3" type="ORF">SAMN02745218_00516</name>
</gene>